<dbReference type="EMBL" id="CM027686">
    <property type="protein sequence ID" value="KAG0522760.1"/>
    <property type="molecule type" value="Genomic_DNA"/>
</dbReference>
<dbReference type="PROSITE" id="PS50234">
    <property type="entry name" value="VWFA"/>
    <property type="match status" value="1"/>
</dbReference>
<reference evidence="3" key="2">
    <citation type="submission" date="2020-10" db="EMBL/GenBank/DDBJ databases">
        <authorList>
            <person name="Cooper E.A."/>
            <person name="Brenton Z.W."/>
            <person name="Flinn B.S."/>
            <person name="Jenkins J."/>
            <person name="Shu S."/>
            <person name="Flowers D."/>
            <person name="Luo F."/>
            <person name="Wang Y."/>
            <person name="Xia P."/>
            <person name="Barry K."/>
            <person name="Daum C."/>
            <person name="Lipzen A."/>
            <person name="Yoshinaga Y."/>
            <person name="Schmutz J."/>
            <person name="Saski C."/>
            <person name="Vermerris W."/>
            <person name="Kresovich S."/>
        </authorList>
    </citation>
    <scope>NUCLEOTIDE SEQUENCE</scope>
</reference>
<evidence type="ECO:0000313" key="4">
    <source>
        <dbReference type="Proteomes" id="UP000807115"/>
    </source>
</evidence>
<feature type="domain" description="VWFA" evidence="2">
    <location>
        <begin position="81"/>
        <end position="267"/>
    </location>
</feature>
<dbReference type="InterPro" id="IPR051266">
    <property type="entry name" value="CLCR"/>
</dbReference>
<dbReference type="PANTHER" id="PTHR10579">
    <property type="entry name" value="CALCIUM-ACTIVATED CHLORIDE CHANNEL REGULATOR"/>
    <property type="match status" value="1"/>
</dbReference>
<dbReference type="InterPro" id="IPR036465">
    <property type="entry name" value="vWFA_dom_sf"/>
</dbReference>
<evidence type="ECO:0000259" key="2">
    <source>
        <dbReference type="PROSITE" id="PS50234"/>
    </source>
</evidence>
<feature type="region of interest" description="Disordered" evidence="1">
    <location>
        <begin position="1"/>
        <end position="41"/>
    </location>
</feature>
<dbReference type="AlphaFoldDB" id="A0A921U9N6"/>
<protein>
    <recommendedName>
        <fullName evidence="2">VWFA domain-containing protein</fullName>
    </recommendedName>
</protein>
<dbReference type="InterPro" id="IPR032838">
    <property type="entry name" value="Vwaint_dom"/>
</dbReference>
<evidence type="ECO:0000313" key="3">
    <source>
        <dbReference type="EMBL" id="KAG0522760.1"/>
    </source>
</evidence>
<feature type="compositionally biased region" description="Basic and acidic residues" evidence="1">
    <location>
        <begin position="502"/>
        <end position="515"/>
    </location>
</feature>
<accession>A0A921U9N6</accession>
<dbReference type="Pfam" id="PF00092">
    <property type="entry name" value="VWA"/>
    <property type="match status" value="1"/>
</dbReference>
<dbReference type="Pfam" id="PF14624">
    <property type="entry name" value="Vwaint"/>
    <property type="match status" value="1"/>
</dbReference>
<dbReference type="PANTHER" id="PTHR10579:SF51">
    <property type="entry name" value="ZINC FINGER (C3HC4-TYPE RING FINGER) FAMILY PROTEIN"/>
    <property type="match status" value="1"/>
</dbReference>
<dbReference type="OrthoDB" id="687730at2759"/>
<sequence length="567" mass="59495">MSNTKSPHLHPPPPAAGLFQDDEPLDRPTAPPQGPAANGGRGLVLSTQCEFPAVGRFTSRDRFAVLVHAKAPSDVSRAPLDLVTVLDVSDSMKGEKLALLKQAMCFVIDQLGPADRLSVVTFSNDASRLTRLARMSDAGKASAKIAVESLAVQGFTNIKQGIHVAAEVLAGRREKNVVAGMILLSDGHDNCGGTSVRPDGTKSYVNLVPPSLTVAAGSSRPAAPIHTFGFGTSHDAGAMHAVAEATGGTFSFVGDEAAIQDSFARCVGGLLSVAVQEARVAVTCLHRGVHVQQVKSGAYVSHVGADGHAATIDVGELYDGEERRFLVLVHVPRARSTEEVTRLIKASCTYREAATGQAARKVAAPAAVVQRPLELATLPAPSLDVERERVRLAAAEDIAAARTAADGGQNAGAARILESRLKAVEQSAPGAAGNDPTCEAIKEELRDLSARVGDRAEYQQTGRACLLAGMSSHAQQRASGMDVVPQSTSASKGGGSAYLTPKMEEMVEMSRESSRKRGGGGQHQQQTVGTSGQVKQAKIEVIEEEGTISFDSDGARRRQGRLPLYDE</sequence>
<dbReference type="InterPro" id="IPR002035">
    <property type="entry name" value="VWF_A"/>
</dbReference>
<dbReference type="Proteomes" id="UP000807115">
    <property type="component" value="Chromosome 7"/>
</dbReference>
<feature type="region of interest" description="Disordered" evidence="1">
    <location>
        <begin position="477"/>
        <end position="567"/>
    </location>
</feature>
<organism evidence="3 4">
    <name type="scientific">Sorghum bicolor</name>
    <name type="common">Sorghum</name>
    <name type="synonym">Sorghum vulgare</name>
    <dbReference type="NCBI Taxonomy" id="4558"/>
    <lineage>
        <taxon>Eukaryota</taxon>
        <taxon>Viridiplantae</taxon>
        <taxon>Streptophyta</taxon>
        <taxon>Embryophyta</taxon>
        <taxon>Tracheophyta</taxon>
        <taxon>Spermatophyta</taxon>
        <taxon>Magnoliopsida</taxon>
        <taxon>Liliopsida</taxon>
        <taxon>Poales</taxon>
        <taxon>Poaceae</taxon>
        <taxon>PACMAD clade</taxon>
        <taxon>Panicoideae</taxon>
        <taxon>Andropogonodae</taxon>
        <taxon>Andropogoneae</taxon>
        <taxon>Sorghinae</taxon>
        <taxon>Sorghum</taxon>
    </lineage>
</organism>
<reference evidence="3" key="1">
    <citation type="journal article" date="2019" name="BMC Genomics">
        <title>A new reference genome for Sorghum bicolor reveals high levels of sequence similarity between sweet and grain genotypes: implications for the genetics of sugar metabolism.</title>
        <authorList>
            <person name="Cooper E.A."/>
            <person name="Brenton Z.W."/>
            <person name="Flinn B.S."/>
            <person name="Jenkins J."/>
            <person name="Shu S."/>
            <person name="Flowers D."/>
            <person name="Luo F."/>
            <person name="Wang Y."/>
            <person name="Xia P."/>
            <person name="Barry K."/>
            <person name="Daum C."/>
            <person name="Lipzen A."/>
            <person name="Yoshinaga Y."/>
            <person name="Schmutz J."/>
            <person name="Saski C."/>
            <person name="Vermerris W."/>
            <person name="Kresovich S."/>
        </authorList>
    </citation>
    <scope>NUCLEOTIDE SEQUENCE</scope>
</reference>
<dbReference type="KEGG" id="sbi:8084996"/>
<gene>
    <name evidence="3" type="ORF">BDA96_07G065400</name>
</gene>
<feature type="compositionally biased region" description="Low complexity" evidence="1">
    <location>
        <begin position="523"/>
        <end position="536"/>
    </location>
</feature>
<dbReference type="Gene3D" id="3.40.50.410">
    <property type="entry name" value="von Willebrand factor, type A domain"/>
    <property type="match status" value="1"/>
</dbReference>
<dbReference type="SMART" id="SM00327">
    <property type="entry name" value="VWA"/>
    <property type="match status" value="1"/>
</dbReference>
<comment type="caution">
    <text evidence="3">The sequence shown here is derived from an EMBL/GenBank/DDBJ whole genome shotgun (WGS) entry which is preliminary data.</text>
</comment>
<name>A0A921U9N6_SORBI</name>
<evidence type="ECO:0000256" key="1">
    <source>
        <dbReference type="SAM" id="MobiDB-lite"/>
    </source>
</evidence>
<dbReference type="SUPFAM" id="SSF53300">
    <property type="entry name" value="vWA-like"/>
    <property type="match status" value="1"/>
</dbReference>
<proteinExistence type="predicted"/>